<gene>
    <name evidence="2" type="ORF">WDJ50_01540</name>
</gene>
<evidence type="ECO:0000256" key="1">
    <source>
        <dbReference type="SAM" id="Phobius"/>
    </source>
</evidence>
<dbReference type="RefSeq" id="WP_339096007.1">
    <property type="nucleotide sequence ID" value="NZ_CP149782.1"/>
</dbReference>
<organism evidence="2">
    <name type="scientific">Deinococcus sp. VB142</name>
    <dbReference type="NCBI Taxonomy" id="3112952"/>
    <lineage>
        <taxon>Bacteria</taxon>
        <taxon>Thermotogati</taxon>
        <taxon>Deinococcota</taxon>
        <taxon>Deinococci</taxon>
        <taxon>Deinococcales</taxon>
        <taxon>Deinococcaceae</taxon>
        <taxon>Deinococcus</taxon>
    </lineage>
</organism>
<keyword evidence="1" id="KW-1133">Transmembrane helix</keyword>
<keyword evidence="1" id="KW-0472">Membrane</keyword>
<evidence type="ECO:0000313" key="2">
    <source>
        <dbReference type="EMBL" id="WYF44826.1"/>
    </source>
</evidence>
<accession>A0AAU6Q3Q4</accession>
<dbReference type="PANTHER" id="PTHR38468:SF1">
    <property type="entry name" value="SLL0939 PROTEIN"/>
    <property type="match status" value="1"/>
</dbReference>
<proteinExistence type="predicted"/>
<feature type="transmembrane region" description="Helical" evidence="1">
    <location>
        <begin position="20"/>
        <end position="40"/>
    </location>
</feature>
<dbReference type="Pfam" id="PF07784">
    <property type="entry name" value="DUF1622"/>
    <property type="match status" value="1"/>
</dbReference>
<sequence length="126" mass="14190">MLETLEHFVRLGAMNVARLAELSAVLIIAVAVVEGLWRSARIFARRDRAPDEIKESLRLQLGRWLAISLEFLLAADILLTAIAPTWDDIGKLGAIAFLRTALNFFLQKEIEAHERQHGRTTHPEHG</sequence>
<keyword evidence="1" id="KW-0812">Transmembrane</keyword>
<feature type="transmembrane region" description="Helical" evidence="1">
    <location>
        <begin position="61"/>
        <end position="83"/>
    </location>
</feature>
<dbReference type="EMBL" id="CP149782">
    <property type="protein sequence ID" value="WYF44826.1"/>
    <property type="molecule type" value="Genomic_DNA"/>
</dbReference>
<dbReference type="AlphaFoldDB" id="A0AAU6Q3Q4"/>
<dbReference type="PANTHER" id="PTHR38468">
    <property type="entry name" value="SLL0939 PROTEIN"/>
    <property type="match status" value="1"/>
</dbReference>
<name>A0AAU6Q3Q4_9DEIO</name>
<reference evidence="2" key="1">
    <citation type="submission" date="2024-03" db="EMBL/GenBank/DDBJ databases">
        <title>Deinococcus weizhi sp. nov., isolated from human skin.</title>
        <authorList>
            <person name="Wei Z."/>
            <person name="Tian F."/>
            <person name="Yang C."/>
            <person name="Xin L.T."/>
            <person name="Wen Z.J."/>
            <person name="Lan K.C."/>
            <person name="Yu L."/>
            <person name="Zhe W."/>
            <person name="Dan F.D."/>
            <person name="Jun W."/>
            <person name="Rui Z."/>
            <person name="Yong X.J."/>
            <person name="Ting Y."/>
            <person name="Wei X."/>
            <person name="Xu Z.G."/>
            <person name="Xin Z."/>
            <person name="Dong F.G."/>
            <person name="Ni X.M."/>
            <person name="Zheng M.G."/>
            <person name="Chun Y."/>
            <person name="Qian W.X."/>
        </authorList>
    </citation>
    <scope>NUCLEOTIDE SEQUENCE</scope>
    <source>
        <strain evidence="2">VB142</strain>
    </source>
</reference>
<dbReference type="InterPro" id="IPR012427">
    <property type="entry name" value="DUF1622"/>
</dbReference>
<protein>
    <submittedName>
        <fullName evidence="2">DUF1622 domain-containing protein</fullName>
    </submittedName>
</protein>